<evidence type="ECO:0000313" key="10">
    <source>
        <dbReference type="EMBL" id="GAX47210.1"/>
    </source>
</evidence>
<dbReference type="RefSeq" id="WP_094784281.1">
    <property type="nucleotide sequence ID" value="NZ_BEDT01000002.1"/>
</dbReference>
<gene>
    <name evidence="10" type="ORF">RsY01_808</name>
</gene>
<dbReference type="GO" id="GO:0016887">
    <property type="term" value="F:ATP hydrolysis activity"/>
    <property type="evidence" value="ECO:0007669"/>
    <property type="project" value="InterPro"/>
</dbReference>
<evidence type="ECO:0000256" key="4">
    <source>
        <dbReference type="ARBA" id="ARBA00022840"/>
    </source>
</evidence>
<dbReference type="GO" id="GO:0140359">
    <property type="term" value="F:ABC-type transporter activity"/>
    <property type="evidence" value="ECO:0007669"/>
    <property type="project" value="InterPro"/>
</dbReference>
<dbReference type="PANTHER" id="PTHR24221:SF654">
    <property type="entry name" value="ATP-BINDING CASSETTE SUB-FAMILY B MEMBER 6"/>
    <property type="match status" value="1"/>
</dbReference>
<evidence type="ECO:0000256" key="5">
    <source>
        <dbReference type="ARBA" id="ARBA00022989"/>
    </source>
</evidence>
<dbReference type="Pfam" id="PF00005">
    <property type="entry name" value="ABC_tran"/>
    <property type="match status" value="1"/>
</dbReference>
<evidence type="ECO:0000256" key="3">
    <source>
        <dbReference type="ARBA" id="ARBA00022741"/>
    </source>
</evidence>
<comment type="subcellular location">
    <subcellularLocation>
        <location evidence="1">Cell membrane</location>
        <topology evidence="1">Multi-pass membrane protein</topology>
    </subcellularLocation>
</comment>
<keyword evidence="5 7" id="KW-1133">Transmembrane helix</keyword>
<dbReference type="InterPro" id="IPR003593">
    <property type="entry name" value="AAA+_ATPase"/>
</dbReference>
<protein>
    <recommendedName>
        <fullName evidence="12">ABC transporter ATP-binding protein</fullName>
    </recommendedName>
</protein>
<feature type="transmembrane region" description="Helical" evidence="7">
    <location>
        <begin position="56"/>
        <end position="78"/>
    </location>
</feature>
<feature type="domain" description="ABC transporter" evidence="8">
    <location>
        <begin position="339"/>
        <end position="549"/>
    </location>
</feature>
<dbReference type="GO" id="GO:0034040">
    <property type="term" value="F:ATPase-coupled lipid transmembrane transporter activity"/>
    <property type="evidence" value="ECO:0007669"/>
    <property type="project" value="TreeGrafter"/>
</dbReference>
<reference evidence="11" key="1">
    <citation type="submission" date="2017-08" db="EMBL/GenBank/DDBJ databases">
        <title>Draft genome sequence of Lactococcus sp. strain Rs-Y01, isolated from the gut of the lower termite Reticulitermes speratus.</title>
        <authorList>
            <person name="Ohkuma M."/>
            <person name="Yuki M."/>
        </authorList>
    </citation>
    <scope>NUCLEOTIDE SEQUENCE [LARGE SCALE GENOMIC DNA]</scope>
    <source>
        <strain evidence="11">Rs-Y01</strain>
    </source>
</reference>
<dbReference type="InterPro" id="IPR039421">
    <property type="entry name" value="Type_1_exporter"/>
</dbReference>
<dbReference type="EMBL" id="BEDT01000002">
    <property type="protein sequence ID" value="GAX47210.1"/>
    <property type="molecule type" value="Genomic_DNA"/>
</dbReference>
<feature type="transmembrane region" description="Helical" evidence="7">
    <location>
        <begin position="156"/>
        <end position="174"/>
    </location>
</feature>
<keyword evidence="6 7" id="KW-0472">Membrane</keyword>
<evidence type="ECO:0000256" key="7">
    <source>
        <dbReference type="SAM" id="Phobius"/>
    </source>
</evidence>
<dbReference type="InterPro" id="IPR011527">
    <property type="entry name" value="ABC1_TM_dom"/>
</dbReference>
<dbReference type="InterPro" id="IPR003439">
    <property type="entry name" value="ABC_transporter-like_ATP-bd"/>
</dbReference>
<dbReference type="PANTHER" id="PTHR24221">
    <property type="entry name" value="ATP-BINDING CASSETTE SUB-FAMILY B"/>
    <property type="match status" value="1"/>
</dbReference>
<dbReference type="InterPro" id="IPR027417">
    <property type="entry name" value="P-loop_NTPase"/>
</dbReference>
<dbReference type="Gene3D" id="3.40.50.300">
    <property type="entry name" value="P-loop containing nucleotide triphosphate hydrolases"/>
    <property type="match status" value="1"/>
</dbReference>
<comment type="caution">
    <text evidence="10">The sequence shown here is derived from an EMBL/GenBank/DDBJ whole genome shotgun (WGS) entry which is preliminary data.</text>
</comment>
<dbReference type="SUPFAM" id="SSF52540">
    <property type="entry name" value="P-loop containing nucleoside triphosphate hydrolases"/>
    <property type="match status" value="1"/>
</dbReference>
<organism evidence="10 11">
    <name type="scientific">Pseudolactococcus reticulitermitis</name>
    <dbReference type="NCBI Taxonomy" id="2025039"/>
    <lineage>
        <taxon>Bacteria</taxon>
        <taxon>Bacillati</taxon>
        <taxon>Bacillota</taxon>
        <taxon>Bacilli</taxon>
        <taxon>Lactobacillales</taxon>
        <taxon>Streptococcaceae</taxon>
        <taxon>Pseudolactococcus</taxon>
    </lineage>
</organism>
<accession>A0A224X6X2</accession>
<dbReference type="InterPro" id="IPR017871">
    <property type="entry name" value="ABC_transporter-like_CS"/>
</dbReference>
<feature type="transmembrane region" description="Helical" evidence="7">
    <location>
        <begin position="20"/>
        <end position="44"/>
    </location>
</feature>
<dbReference type="Gene3D" id="1.20.1560.10">
    <property type="entry name" value="ABC transporter type 1, transmembrane domain"/>
    <property type="match status" value="1"/>
</dbReference>
<dbReference type="PROSITE" id="PS50893">
    <property type="entry name" value="ABC_TRANSPORTER_2"/>
    <property type="match status" value="1"/>
</dbReference>
<evidence type="ECO:0008006" key="12">
    <source>
        <dbReference type="Google" id="ProtNLM"/>
    </source>
</evidence>
<dbReference type="GO" id="GO:0005886">
    <property type="term" value="C:plasma membrane"/>
    <property type="evidence" value="ECO:0007669"/>
    <property type="project" value="UniProtKB-SubCell"/>
</dbReference>
<dbReference type="Proteomes" id="UP000218689">
    <property type="component" value="Unassembled WGS sequence"/>
</dbReference>
<evidence type="ECO:0000259" key="9">
    <source>
        <dbReference type="PROSITE" id="PS50929"/>
    </source>
</evidence>
<dbReference type="InterPro" id="IPR036640">
    <property type="entry name" value="ABC1_TM_sf"/>
</dbReference>
<dbReference type="GO" id="GO:0005524">
    <property type="term" value="F:ATP binding"/>
    <property type="evidence" value="ECO:0007669"/>
    <property type="project" value="UniProtKB-KW"/>
</dbReference>
<feature type="transmembrane region" description="Helical" evidence="7">
    <location>
        <begin position="131"/>
        <end position="150"/>
    </location>
</feature>
<dbReference type="OrthoDB" id="95687at2"/>
<evidence type="ECO:0000256" key="1">
    <source>
        <dbReference type="ARBA" id="ARBA00004651"/>
    </source>
</evidence>
<evidence type="ECO:0000259" key="8">
    <source>
        <dbReference type="PROSITE" id="PS50893"/>
    </source>
</evidence>
<dbReference type="PROSITE" id="PS00211">
    <property type="entry name" value="ABC_TRANSPORTER_1"/>
    <property type="match status" value="1"/>
</dbReference>
<sequence>MKKIIAFLGNDIFFNKKTALSLFGFNLLAMLISLIFPYLNYIFIHYLTDGHLTMKILSLILLGLIALLSIQSGINYLSQIVMVRIEKKYHQSLRKRLLNQLYLTDDDKKSIDINYLLSRDIVAVDNWLEKILSRLFIECLELICILFLLFKIQPQLTVVSIIISFTSFLLLKMVSQKLSKVGEAYRNLDKEVQKSELDILDNYAELKISHLQSEFIDKQNSIWERQNHAFANLKKIELFFTIQNATDKFLLELMFIYLIGGYFVLNGQLNIAELILFSNYYILCNGLINNIRNYLIDYRANIAPYLKDLIDYLDAHSQMAFSGIEEKTTISKDGADLDIILNNVAYKNALNKEIFKSVNLKIPFGQSIGIYGSSGSGKSTLLNMIRGKLLPTSGKLSIGNWHPSEIDPDSLAKIISYVSQEPLIVDGTIKENLLMINPNFTDEEIINACRQGGLGKYAKEGPDGLQKKTGKNGKFLSGGEKQRLSFVRAILSDSPIMLLDEPTAALDKDNEKLIVNKLSSYAGKKTIMVVSHRKDTLQFVEHKINLELL</sequence>
<evidence type="ECO:0000256" key="2">
    <source>
        <dbReference type="ARBA" id="ARBA00022692"/>
    </source>
</evidence>
<feature type="domain" description="ABC transmembrane type-1" evidence="9">
    <location>
        <begin position="22"/>
        <end position="300"/>
    </location>
</feature>
<keyword evidence="4" id="KW-0067">ATP-binding</keyword>
<dbReference type="Pfam" id="PF00664">
    <property type="entry name" value="ABC_membrane"/>
    <property type="match status" value="1"/>
</dbReference>
<dbReference type="SUPFAM" id="SSF90123">
    <property type="entry name" value="ABC transporter transmembrane region"/>
    <property type="match status" value="1"/>
</dbReference>
<dbReference type="AlphaFoldDB" id="A0A224X6X2"/>
<keyword evidence="3" id="KW-0547">Nucleotide-binding</keyword>
<feature type="transmembrane region" description="Helical" evidence="7">
    <location>
        <begin position="249"/>
        <end position="265"/>
    </location>
</feature>
<name>A0A224X6X2_9LACT</name>
<evidence type="ECO:0000256" key="6">
    <source>
        <dbReference type="ARBA" id="ARBA00023136"/>
    </source>
</evidence>
<evidence type="ECO:0000313" key="11">
    <source>
        <dbReference type="Proteomes" id="UP000218689"/>
    </source>
</evidence>
<keyword evidence="2 7" id="KW-0812">Transmembrane</keyword>
<dbReference type="SMART" id="SM00382">
    <property type="entry name" value="AAA"/>
    <property type="match status" value="1"/>
</dbReference>
<proteinExistence type="predicted"/>
<dbReference type="PROSITE" id="PS50929">
    <property type="entry name" value="ABC_TM1F"/>
    <property type="match status" value="1"/>
</dbReference>
<keyword evidence="11" id="KW-1185">Reference proteome</keyword>